<dbReference type="Pfam" id="PF13649">
    <property type="entry name" value="Methyltransf_25"/>
    <property type="match status" value="1"/>
</dbReference>
<dbReference type="SUPFAM" id="SSF53335">
    <property type="entry name" value="S-adenosyl-L-methionine-dependent methyltransferases"/>
    <property type="match status" value="1"/>
</dbReference>
<dbReference type="PANTHER" id="PTHR43861:SF1">
    <property type="entry name" value="TRANS-ACONITATE 2-METHYLTRANSFERASE"/>
    <property type="match status" value="1"/>
</dbReference>
<keyword evidence="2" id="KW-0808">Transferase</keyword>
<gene>
    <name evidence="4" type="ORF">CO048_03275</name>
</gene>
<name>A0A2M8F264_9BACT</name>
<dbReference type="CDD" id="cd02440">
    <property type="entry name" value="AdoMet_MTases"/>
    <property type="match status" value="1"/>
</dbReference>
<dbReference type="InterPro" id="IPR029063">
    <property type="entry name" value="SAM-dependent_MTases_sf"/>
</dbReference>
<evidence type="ECO:0000313" key="4">
    <source>
        <dbReference type="EMBL" id="PJC33383.1"/>
    </source>
</evidence>
<evidence type="ECO:0000256" key="1">
    <source>
        <dbReference type="ARBA" id="ARBA00022603"/>
    </source>
</evidence>
<evidence type="ECO:0000256" key="2">
    <source>
        <dbReference type="ARBA" id="ARBA00022679"/>
    </source>
</evidence>
<reference evidence="5" key="1">
    <citation type="submission" date="2017-09" db="EMBL/GenBank/DDBJ databases">
        <title>Depth-based differentiation of microbial function through sediment-hosted aquifers and enrichment of novel symbionts in the deep terrestrial subsurface.</title>
        <authorList>
            <person name="Probst A.J."/>
            <person name="Ladd B."/>
            <person name="Jarett J.K."/>
            <person name="Geller-Mcgrath D.E."/>
            <person name="Sieber C.M.K."/>
            <person name="Emerson J.B."/>
            <person name="Anantharaman K."/>
            <person name="Thomas B.C."/>
            <person name="Malmstrom R."/>
            <person name="Stieglmeier M."/>
            <person name="Klingl A."/>
            <person name="Woyke T."/>
            <person name="Ryan C.M."/>
            <person name="Banfield J.F."/>
        </authorList>
    </citation>
    <scope>NUCLEOTIDE SEQUENCE [LARGE SCALE GENOMIC DNA]</scope>
</reference>
<accession>A0A2M8F264</accession>
<organism evidence="4 5">
    <name type="scientific">Candidatus Roizmanbacteria bacterium CG_4_9_14_0_2_um_filter_35_15</name>
    <dbReference type="NCBI Taxonomy" id="1974836"/>
    <lineage>
        <taxon>Bacteria</taxon>
        <taxon>Candidatus Roizmaniibacteriota</taxon>
    </lineage>
</organism>
<dbReference type="AlphaFoldDB" id="A0A2M8F264"/>
<dbReference type="EMBL" id="PFRZ01000043">
    <property type="protein sequence ID" value="PJC33383.1"/>
    <property type="molecule type" value="Genomic_DNA"/>
</dbReference>
<sequence>MNESNYWKNKWSDRPLEPANNFAKRAYELIKTRSYKSLLDLGCGDGRDSIYFSNKGIKVTALDFSESGINKLKNQNSKIDCIFEDIKNINLGENSFDVIYAHLSLHYFDDETTGKIFDNLFRILRKGGLIFIKCKSVDDVLCGQGEKVGENMWKKGYTRHFFTKEYMTENLKKFKIIKVRKTSSIYHEYKSAFIEAVATK</sequence>
<dbReference type="PANTHER" id="PTHR43861">
    <property type="entry name" value="TRANS-ACONITATE 2-METHYLTRANSFERASE-RELATED"/>
    <property type="match status" value="1"/>
</dbReference>
<keyword evidence="1" id="KW-0489">Methyltransferase</keyword>
<dbReference type="GO" id="GO:0008168">
    <property type="term" value="F:methyltransferase activity"/>
    <property type="evidence" value="ECO:0007669"/>
    <property type="project" value="UniProtKB-KW"/>
</dbReference>
<evidence type="ECO:0000259" key="3">
    <source>
        <dbReference type="Pfam" id="PF13649"/>
    </source>
</evidence>
<dbReference type="Gene3D" id="3.40.50.150">
    <property type="entry name" value="Vaccinia Virus protein VP39"/>
    <property type="match status" value="1"/>
</dbReference>
<dbReference type="InterPro" id="IPR041698">
    <property type="entry name" value="Methyltransf_25"/>
</dbReference>
<evidence type="ECO:0000313" key="5">
    <source>
        <dbReference type="Proteomes" id="UP000230580"/>
    </source>
</evidence>
<proteinExistence type="predicted"/>
<comment type="caution">
    <text evidence="4">The sequence shown here is derived from an EMBL/GenBank/DDBJ whole genome shotgun (WGS) entry which is preliminary data.</text>
</comment>
<dbReference type="Proteomes" id="UP000230580">
    <property type="component" value="Unassembled WGS sequence"/>
</dbReference>
<feature type="domain" description="Methyltransferase" evidence="3">
    <location>
        <begin position="39"/>
        <end position="128"/>
    </location>
</feature>
<protein>
    <recommendedName>
        <fullName evidence="3">Methyltransferase domain-containing protein</fullName>
    </recommendedName>
</protein>
<dbReference type="GO" id="GO:0032259">
    <property type="term" value="P:methylation"/>
    <property type="evidence" value="ECO:0007669"/>
    <property type="project" value="UniProtKB-KW"/>
</dbReference>